<organism evidence="3 4">
    <name type="scientific">Kribbella yunnanensis</name>
    <dbReference type="NCBI Taxonomy" id="190194"/>
    <lineage>
        <taxon>Bacteria</taxon>
        <taxon>Bacillati</taxon>
        <taxon>Actinomycetota</taxon>
        <taxon>Actinomycetes</taxon>
        <taxon>Propionibacteriales</taxon>
        <taxon>Kribbellaceae</taxon>
        <taxon>Kribbella</taxon>
    </lineage>
</organism>
<evidence type="ECO:0000313" key="3">
    <source>
        <dbReference type="EMBL" id="GAA1713451.1"/>
    </source>
</evidence>
<dbReference type="SUPFAM" id="SSF48264">
    <property type="entry name" value="Cytochrome P450"/>
    <property type="match status" value="1"/>
</dbReference>
<evidence type="ECO:0000256" key="2">
    <source>
        <dbReference type="SAM" id="MobiDB-lite"/>
    </source>
</evidence>
<accession>A0ABN2IWY3</accession>
<dbReference type="InterPro" id="IPR036396">
    <property type="entry name" value="Cyt_P450_sf"/>
</dbReference>
<reference evidence="3 4" key="1">
    <citation type="journal article" date="2019" name="Int. J. Syst. Evol. Microbiol.">
        <title>The Global Catalogue of Microorganisms (GCM) 10K type strain sequencing project: providing services to taxonomists for standard genome sequencing and annotation.</title>
        <authorList>
            <consortium name="The Broad Institute Genomics Platform"/>
            <consortium name="The Broad Institute Genome Sequencing Center for Infectious Disease"/>
            <person name="Wu L."/>
            <person name="Ma J."/>
        </authorList>
    </citation>
    <scope>NUCLEOTIDE SEQUENCE [LARGE SCALE GENOMIC DNA]</scope>
    <source>
        <strain evidence="3 4">JCM 14307</strain>
    </source>
</reference>
<evidence type="ECO:0000256" key="1">
    <source>
        <dbReference type="ARBA" id="ARBA00010617"/>
    </source>
</evidence>
<dbReference type="PANTHER" id="PTHR46696">
    <property type="entry name" value="P450, PUTATIVE (EUROFUNG)-RELATED"/>
    <property type="match status" value="1"/>
</dbReference>
<dbReference type="Gene3D" id="1.10.630.10">
    <property type="entry name" value="Cytochrome P450"/>
    <property type="match status" value="1"/>
</dbReference>
<sequence length="384" mass="41128">MPITPVPDTPHGSGTGFDGPRSAIDLWSPEALTDPFPHYAALRELGPAVWLDRYEVVVLPRFAEVRAALADWKRFSSAAGVGLDPKTNAEIPPGVLGIDPPEHTAARHGLTRELSPGRVAAEQERLGRIAADVVAPLLAGEKLDVVTDIAAPYVSAVIGELAGLPAEVTDGLAPLAARAFNLFGPAGEVQRDGLIAFEQLVGQAIASAAGPEEIERTATYMFPGVDTTVAAVATTLYLFARHPEQWTLLRNDPSLIPAAGAEALRLHSPVRHFTRLTTEPVVVGDSFLPVGTRVLILYGSANRDERRFPDPARFDITRLAHQHLAYGHGVHRCVGANLAQREIDTLLEVLVPRVRAIQLHNEPAWSSNLTIHGLSSLTVSAARA</sequence>
<keyword evidence="4" id="KW-1185">Reference proteome</keyword>
<dbReference type="PANTHER" id="PTHR46696:SF1">
    <property type="entry name" value="CYTOCHROME P450 YJIB-RELATED"/>
    <property type="match status" value="1"/>
</dbReference>
<dbReference type="PRINTS" id="PR00359">
    <property type="entry name" value="BP450"/>
</dbReference>
<feature type="region of interest" description="Disordered" evidence="2">
    <location>
        <begin position="1"/>
        <end position="20"/>
    </location>
</feature>
<name>A0ABN2IWY3_9ACTN</name>
<dbReference type="InterPro" id="IPR002397">
    <property type="entry name" value="Cyt_P450_B"/>
</dbReference>
<protein>
    <submittedName>
        <fullName evidence="3">Cytochrome P450</fullName>
    </submittedName>
</protein>
<comment type="caution">
    <text evidence="3">The sequence shown here is derived from an EMBL/GenBank/DDBJ whole genome shotgun (WGS) entry which is preliminary data.</text>
</comment>
<comment type="similarity">
    <text evidence="1">Belongs to the cytochrome P450 family.</text>
</comment>
<dbReference type="InterPro" id="IPR001128">
    <property type="entry name" value="Cyt_P450"/>
</dbReference>
<dbReference type="RefSeq" id="WP_344162623.1">
    <property type="nucleotide sequence ID" value="NZ_BAAANF010000023.1"/>
</dbReference>
<dbReference type="Pfam" id="PF00067">
    <property type="entry name" value="p450"/>
    <property type="match status" value="1"/>
</dbReference>
<evidence type="ECO:0000313" key="4">
    <source>
        <dbReference type="Proteomes" id="UP001500280"/>
    </source>
</evidence>
<gene>
    <name evidence="3" type="ORF">GCM10009745_72200</name>
</gene>
<dbReference type="EMBL" id="BAAANF010000023">
    <property type="protein sequence ID" value="GAA1713451.1"/>
    <property type="molecule type" value="Genomic_DNA"/>
</dbReference>
<dbReference type="Proteomes" id="UP001500280">
    <property type="component" value="Unassembled WGS sequence"/>
</dbReference>
<proteinExistence type="inferred from homology"/>